<dbReference type="InterPro" id="IPR052667">
    <property type="entry name" value="E3_ubiquitin-ligase_RING"/>
</dbReference>
<dbReference type="PROSITE" id="PS50089">
    <property type="entry name" value="ZF_RING_2"/>
    <property type="match status" value="1"/>
</dbReference>
<protein>
    <submittedName>
        <fullName evidence="8">RING-type domain-containing protein</fullName>
    </submittedName>
</protein>
<evidence type="ECO:0000313" key="7">
    <source>
        <dbReference type="Proteomes" id="UP000095282"/>
    </source>
</evidence>
<dbReference type="PROSITE" id="PS00518">
    <property type="entry name" value="ZF_RING_1"/>
    <property type="match status" value="1"/>
</dbReference>
<proteinExistence type="predicted"/>
<name>A0A1I7U9Y2_9PELO</name>
<dbReference type="InterPro" id="IPR027370">
    <property type="entry name" value="Znf-RING_euk"/>
</dbReference>
<keyword evidence="5" id="KW-0472">Membrane</keyword>
<evidence type="ECO:0000259" key="6">
    <source>
        <dbReference type="PROSITE" id="PS50089"/>
    </source>
</evidence>
<dbReference type="InterPro" id="IPR001841">
    <property type="entry name" value="Znf_RING"/>
</dbReference>
<keyword evidence="7" id="KW-1185">Reference proteome</keyword>
<accession>A0A1I7U9Y2</accession>
<evidence type="ECO:0000256" key="1">
    <source>
        <dbReference type="ARBA" id="ARBA00022723"/>
    </source>
</evidence>
<dbReference type="AlphaFoldDB" id="A0A1I7U9Y2"/>
<evidence type="ECO:0000256" key="3">
    <source>
        <dbReference type="ARBA" id="ARBA00022833"/>
    </source>
</evidence>
<dbReference type="Proteomes" id="UP000095282">
    <property type="component" value="Unplaced"/>
</dbReference>
<dbReference type="InterPro" id="IPR013083">
    <property type="entry name" value="Znf_RING/FYVE/PHD"/>
</dbReference>
<evidence type="ECO:0000256" key="2">
    <source>
        <dbReference type="ARBA" id="ARBA00022771"/>
    </source>
</evidence>
<dbReference type="InterPro" id="IPR017907">
    <property type="entry name" value="Znf_RING_CS"/>
</dbReference>
<sequence length="270" mass="31773">MESAQKDTENNVSERDRCERDFRNGLTASQFCFSIPLFITFVVDHLYSYIFYYCLFVFIFSGVTINSIFILGKCVKCYFHNLQQWTSNLFFYGTPQTIVLIIYYLITVDDVNSKTKLLESMMRFILGFLMNSVITLIWTISENNFIVLNDLKKEKEKAEEIESESSDSSDSSDEENDEFSYNQLKCRICLEKYSSERKKRTPIILKECGHTVCYACAKQLWLENKRFIKCPFCKRITYEQKGVKQLGKNYAFIGLMDELKQAEQKKTRCF</sequence>
<dbReference type="GO" id="GO:0008270">
    <property type="term" value="F:zinc ion binding"/>
    <property type="evidence" value="ECO:0007669"/>
    <property type="project" value="UniProtKB-KW"/>
</dbReference>
<dbReference type="PANTHER" id="PTHR47156">
    <property type="entry name" value="PROTEIN CBG20824"/>
    <property type="match status" value="1"/>
</dbReference>
<dbReference type="SMART" id="SM00184">
    <property type="entry name" value="RING"/>
    <property type="match status" value="1"/>
</dbReference>
<keyword evidence="3" id="KW-0862">Zinc</keyword>
<dbReference type="WBParaSite" id="Csp11.Scaffold629.g16354.t1">
    <property type="protein sequence ID" value="Csp11.Scaffold629.g16354.t1"/>
    <property type="gene ID" value="Csp11.Scaffold629.g16354"/>
</dbReference>
<dbReference type="SUPFAM" id="SSF57850">
    <property type="entry name" value="RING/U-box"/>
    <property type="match status" value="1"/>
</dbReference>
<keyword evidence="5" id="KW-1133">Transmembrane helix</keyword>
<evidence type="ECO:0000256" key="4">
    <source>
        <dbReference type="PROSITE-ProRule" id="PRU00175"/>
    </source>
</evidence>
<dbReference type="STRING" id="1561998.A0A1I7U9Y2"/>
<dbReference type="eggNOG" id="KOG4185">
    <property type="taxonomic scope" value="Eukaryota"/>
</dbReference>
<feature type="domain" description="RING-type" evidence="6">
    <location>
        <begin position="186"/>
        <end position="234"/>
    </location>
</feature>
<keyword evidence="2 4" id="KW-0863">Zinc-finger</keyword>
<feature type="transmembrane region" description="Helical" evidence="5">
    <location>
        <begin position="121"/>
        <end position="140"/>
    </location>
</feature>
<keyword evidence="5" id="KW-0812">Transmembrane</keyword>
<reference evidence="8" key="1">
    <citation type="submission" date="2016-11" db="UniProtKB">
        <authorList>
            <consortium name="WormBaseParasite"/>
        </authorList>
    </citation>
    <scope>IDENTIFICATION</scope>
</reference>
<evidence type="ECO:0000256" key="5">
    <source>
        <dbReference type="SAM" id="Phobius"/>
    </source>
</evidence>
<dbReference type="PANTHER" id="PTHR47156:SF7">
    <property type="entry name" value="RING-TYPE DOMAIN-CONTAINING PROTEIN"/>
    <property type="match status" value="1"/>
</dbReference>
<keyword evidence="1" id="KW-0479">Metal-binding</keyword>
<feature type="transmembrane region" description="Helical" evidence="5">
    <location>
        <begin position="49"/>
        <end position="69"/>
    </location>
</feature>
<feature type="transmembrane region" description="Helical" evidence="5">
    <location>
        <begin position="25"/>
        <end position="43"/>
    </location>
</feature>
<dbReference type="Pfam" id="PF13445">
    <property type="entry name" value="zf-RING_UBOX"/>
    <property type="match status" value="1"/>
</dbReference>
<feature type="transmembrane region" description="Helical" evidence="5">
    <location>
        <begin position="89"/>
        <end position="106"/>
    </location>
</feature>
<dbReference type="Gene3D" id="3.30.40.10">
    <property type="entry name" value="Zinc/RING finger domain, C3HC4 (zinc finger)"/>
    <property type="match status" value="1"/>
</dbReference>
<evidence type="ECO:0000313" key="8">
    <source>
        <dbReference type="WBParaSite" id="Csp11.Scaffold629.g16354.t1"/>
    </source>
</evidence>
<organism evidence="7 8">
    <name type="scientific">Caenorhabditis tropicalis</name>
    <dbReference type="NCBI Taxonomy" id="1561998"/>
    <lineage>
        <taxon>Eukaryota</taxon>
        <taxon>Metazoa</taxon>
        <taxon>Ecdysozoa</taxon>
        <taxon>Nematoda</taxon>
        <taxon>Chromadorea</taxon>
        <taxon>Rhabditida</taxon>
        <taxon>Rhabditina</taxon>
        <taxon>Rhabditomorpha</taxon>
        <taxon>Rhabditoidea</taxon>
        <taxon>Rhabditidae</taxon>
        <taxon>Peloderinae</taxon>
        <taxon>Caenorhabditis</taxon>
    </lineage>
</organism>